<dbReference type="EMBL" id="VOXD01000018">
    <property type="protein sequence ID" value="TXF88942.1"/>
    <property type="molecule type" value="Genomic_DNA"/>
</dbReference>
<dbReference type="InterPro" id="IPR009078">
    <property type="entry name" value="Ferritin-like_SF"/>
</dbReference>
<dbReference type="NCBIfam" id="TIGR02284">
    <property type="entry name" value="PA2169 family four-helix-bundle protein"/>
    <property type="match status" value="1"/>
</dbReference>
<dbReference type="SUPFAM" id="SSF47240">
    <property type="entry name" value="Ferritin-like"/>
    <property type="match status" value="1"/>
</dbReference>
<protein>
    <submittedName>
        <fullName evidence="2">PA2169 family four-helix-bundle protein</fullName>
    </submittedName>
</protein>
<accession>A0A5C7FVU6</accession>
<feature type="domain" description="DUF2383" evidence="1">
    <location>
        <begin position="92"/>
        <end position="199"/>
    </location>
</feature>
<organism evidence="2 3">
    <name type="scientific">Neolewinella aurantiaca</name>
    <dbReference type="NCBI Taxonomy" id="2602767"/>
    <lineage>
        <taxon>Bacteria</taxon>
        <taxon>Pseudomonadati</taxon>
        <taxon>Bacteroidota</taxon>
        <taxon>Saprospiria</taxon>
        <taxon>Saprospirales</taxon>
        <taxon>Lewinellaceae</taxon>
        <taxon>Neolewinella</taxon>
    </lineage>
</organism>
<gene>
    <name evidence="2" type="ORF">FUA23_12870</name>
</gene>
<comment type="caution">
    <text evidence="2">The sequence shown here is derived from an EMBL/GenBank/DDBJ whole genome shotgun (WGS) entry which is preliminary data.</text>
</comment>
<keyword evidence="3" id="KW-1185">Reference proteome</keyword>
<evidence type="ECO:0000259" key="1">
    <source>
        <dbReference type="Pfam" id="PF09537"/>
    </source>
</evidence>
<name>A0A5C7FVU6_9BACT</name>
<sequence>MLLPSAAVWGGREGIERQSDLRPINVSILLRSMNTPPYKKYYFFSLKTERRILALRFITKETAVINPLNFKALVNRHIAKNSDKMSTSSNQIKTLNHLITTLYDGENGYKEAAEEVESPTLSTRFRQLAQQRYDFGHEIKPYIKSLGGEVDKGGSVSANLHRVWMDLKSAVSGNDEAAILNECIRGEESAVKAYAEALEGDTLTGPVRETVSNQMTKISSTLADIRRMADSFEKV</sequence>
<dbReference type="OrthoDB" id="282393at2"/>
<dbReference type="Pfam" id="PF09537">
    <property type="entry name" value="DUF2383"/>
    <property type="match status" value="1"/>
</dbReference>
<proteinExistence type="predicted"/>
<dbReference type="InterPro" id="IPR011971">
    <property type="entry name" value="CHP02284"/>
</dbReference>
<dbReference type="AlphaFoldDB" id="A0A5C7FVU6"/>
<dbReference type="InterPro" id="IPR019052">
    <property type="entry name" value="DUF2383"/>
</dbReference>
<dbReference type="InterPro" id="IPR012347">
    <property type="entry name" value="Ferritin-like"/>
</dbReference>
<dbReference type="Gene3D" id="1.20.1260.10">
    <property type="match status" value="1"/>
</dbReference>
<evidence type="ECO:0000313" key="3">
    <source>
        <dbReference type="Proteomes" id="UP000321907"/>
    </source>
</evidence>
<reference evidence="2 3" key="1">
    <citation type="submission" date="2019-08" db="EMBL/GenBank/DDBJ databases">
        <title>Lewinella sp. strain SSH13 Genome sequencing and assembly.</title>
        <authorList>
            <person name="Kim I."/>
        </authorList>
    </citation>
    <scope>NUCLEOTIDE SEQUENCE [LARGE SCALE GENOMIC DNA]</scope>
    <source>
        <strain evidence="2 3">SSH13</strain>
    </source>
</reference>
<evidence type="ECO:0000313" key="2">
    <source>
        <dbReference type="EMBL" id="TXF88942.1"/>
    </source>
</evidence>
<dbReference type="Proteomes" id="UP000321907">
    <property type="component" value="Unassembled WGS sequence"/>
</dbReference>